<feature type="compositionally biased region" description="Polar residues" evidence="1">
    <location>
        <begin position="1"/>
        <end position="19"/>
    </location>
</feature>
<dbReference type="AlphaFoldDB" id="A0A149PGQ2"/>
<evidence type="ECO:0000313" key="2">
    <source>
        <dbReference type="EMBL" id="KXU84245.1"/>
    </source>
</evidence>
<protein>
    <submittedName>
        <fullName evidence="2">UDP-glucose 4-epimerase</fullName>
    </submittedName>
</protein>
<reference evidence="2 3" key="1">
    <citation type="journal article" date="2015" name="Int. J. Syst. Evol. Microbiol.">
        <title>Burkholderia monticola sp. nov., isolated from mountain soil.</title>
        <authorList>
            <person name="Baek I."/>
            <person name="Seo B."/>
            <person name="Lee I."/>
            <person name="Yi H."/>
            <person name="Chun J."/>
        </authorList>
    </citation>
    <scope>NUCLEOTIDE SEQUENCE [LARGE SCALE GENOMIC DNA]</scope>
    <source>
        <strain evidence="2 3">JC2948</strain>
    </source>
</reference>
<evidence type="ECO:0000256" key="1">
    <source>
        <dbReference type="SAM" id="MobiDB-lite"/>
    </source>
</evidence>
<organism evidence="2 3">
    <name type="scientific">Paraburkholderia monticola</name>
    <dbReference type="NCBI Taxonomy" id="1399968"/>
    <lineage>
        <taxon>Bacteria</taxon>
        <taxon>Pseudomonadati</taxon>
        <taxon>Pseudomonadota</taxon>
        <taxon>Betaproteobacteria</taxon>
        <taxon>Burkholderiales</taxon>
        <taxon>Burkholderiaceae</taxon>
        <taxon>Paraburkholderia</taxon>
    </lineage>
</organism>
<dbReference type="EMBL" id="LRBG01000037">
    <property type="protein sequence ID" value="KXU84245.1"/>
    <property type="molecule type" value="Genomic_DNA"/>
</dbReference>
<dbReference type="OrthoDB" id="9154435at2"/>
<proteinExistence type="predicted"/>
<feature type="region of interest" description="Disordered" evidence="1">
    <location>
        <begin position="1"/>
        <end position="20"/>
    </location>
</feature>
<gene>
    <name evidence="2" type="ORF">CI15_24020</name>
</gene>
<keyword evidence="3" id="KW-1185">Reference proteome</keyword>
<sequence>MTISANAQQGTWSVSVQTEEAQEGGYQATIHVKHESPDGDFERSFLQSEVFAVEREAVLEGLREGMTWIALKTTRTIGV</sequence>
<accession>A0A149PGQ2</accession>
<dbReference type="RefSeq" id="WP_062134072.1">
    <property type="nucleotide sequence ID" value="NZ_LRBG01000037.1"/>
</dbReference>
<dbReference type="Proteomes" id="UP000075613">
    <property type="component" value="Unassembled WGS sequence"/>
</dbReference>
<evidence type="ECO:0000313" key="3">
    <source>
        <dbReference type="Proteomes" id="UP000075613"/>
    </source>
</evidence>
<name>A0A149PGQ2_9BURK</name>
<comment type="caution">
    <text evidence="2">The sequence shown here is derived from an EMBL/GenBank/DDBJ whole genome shotgun (WGS) entry which is preliminary data.</text>
</comment>